<dbReference type="PANTHER" id="PTHR15874:SF1">
    <property type="entry name" value="NUCLEOLAR AND SPINDLE-ASSOCIATED PROTEIN 1"/>
    <property type="match status" value="1"/>
</dbReference>
<comment type="similarity">
    <text evidence="3">Belongs to the NUSAP family.</text>
</comment>
<dbReference type="CTD" id="51203"/>
<evidence type="ECO:0000256" key="12">
    <source>
        <dbReference type="SAM" id="MobiDB-lite"/>
    </source>
</evidence>
<keyword evidence="9" id="KW-0206">Cytoskeleton</keyword>
<keyword evidence="10" id="KW-0539">Nucleus</keyword>
<reference evidence="14" key="1">
    <citation type="submission" date="2025-08" db="UniProtKB">
        <authorList>
            <consortium name="RefSeq"/>
        </authorList>
    </citation>
    <scope>IDENTIFICATION</scope>
    <source>
        <tissue evidence="14">Blood</tissue>
    </source>
</reference>
<dbReference type="GO" id="GO:0008017">
    <property type="term" value="F:microtubule binding"/>
    <property type="evidence" value="ECO:0007669"/>
    <property type="project" value="TreeGrafter"/>
</dbReference>
<evidence type="ECO:0000256" key="8">
    <source>
        <dbReference type="ARBA" id="ARBA00023125"/>
    </source>
</evidence>
<dbReference type="PANTHER" id="PTHR15874">
    <property type="entry name" value="NUCLEOLAR AND SPINDLE-ASSOCIATED PROTEIN 1"/>
    <property type="match status" value="1"/>
</dbReference>
<feature type="region of interest" description="Disordered" evidence="12">
    <location>
        <begin position="171"/>
        <end position="191"/>
    </location>
</feature>
<keyword evidence="11" id="KW-0131">Cell cycle</keyword>
<evidence type="ECO:0000313" key="13">
    <source>
        <dbReference type="Proteomes" id="UP001190640"/>
    </source>
</evidence>
<proteinExistence type="inferred from homology"/>
<feature type="region of interest" description="Disordered" evidence="12">
    <location>
        <begin position="277"/>
        <end position="302"/>
    </location>
</feature>
<evidence type="ECO:0000256" key="4">
    <source>
        <dbReference type="ARBA" id="ARBA00022490"/>
    </source>
</evidence>
<evidence type="ECO:0000256" key="1">
    <source>
        <dbReference type="ARBA" id="ARBA00004123"/>
    </source>
</evidence>
<dbReference type="Pfam" id="PF16006">
    <property type="entry name" value="NUSAP"/>
    <property type="match status" value="1"/>
</dbReference>
<sequence>MEALTVQQLEKLKYCELQRLAKSAGLKANLKADKLLKALKQHFHEIIKENRNMVSTDTKELDGGQIPPNETFVTQRCKKKKGDNDDQGNPEGEAVNEGNLELCPEKEIFSELKENEEPQDTRAERNLKTNQTELLANSGLAKNVATPSQCKEKFSAKHGRTEHKTLVDPLSGKKSRYTASLSKPGRTGFATTTPNFKKLHEAQFKKMQSIDDYIERKTKMIKNFSNSVNDVKMLAMKSNYLKTFKKETPNSNSTGCSSFREFLLSPNPHGNNFVATRTPASQRRSPRHSVSNGNKSILTQKSSFNPNSLSAIKMNVRFSEATKDNEHKRSLIKTPSRKSPFLNTCTPDSQKTSVSVSRKNFRGSTTKCQLTESSNSAVTLKFEVQTAEPTSTKKPTFDLKASLSRPLGYQPHKGKLKPWGKSKENIQNVCSHKRDYKQPVLTTREERRERHEEGRKLRKDQALGIRRGLTLA</sequence>
<dbReference type="InterPro" id="IPR026756">
    <property type="entry name" value="NuSAP"/>
</dbReference>
<evidence type="ECO:0000256" key="9">
    <source>
        <dbReference type="ARBA" id="ARBA00023212"/>
    </source>
</evidence>
<dbReference type="GO" id="GO:0072686">
    <property type="term" value="C:mitotic spindle"/>
    <property type="evidence" value="ECO:0007669"/>
    <property type="project" value="TreeGrafter"/>
</dbReference>
<keyword evidence="5" id="KW-0132">Cell division</keyword>
<evidence type="ECO:0000256" key="6">
    <source>
        <dbReference type="ARBA" id="ARBA00022701"/>
    </source>
</evidence>
<dbReference type="GO" id="GO:0005730">
    <property type="term" value="C:nucleolus"/>
    <property type="evidence" value="ECO:0007669"/>
    <property type="project" value="TreeGrafter"/>
</dbReference>
<dbReference type="RefSeq" id="XP_054827635.1">
    <property type="nucleotide sequence ID" value="XM_054971660.1"/>
</dbReference>
<evidence type="ECO:0000256" key="3">
    <source>
        <dbReference type="ARBA" id="ARBA00009702"/>
    </source>
</evidence>
<evidence type="ECO:0000256" key="7">
    <source>
        <dbReference type="ARBA" id="ARBA00022776"/>
    </source>
</evidence>
<dbReference type="GO" id="GO:0007076">
    <property type="term" value="P:mitotic chromosome condensation"/>
    <property type="evidence" value="ECO:0007669"/>
    <property type="project" value="TreeGrafter"/>
</dbReference>
<dbReference type="GO" id="GO:0003677">
    <property type="term" value="F:DNA binding"/>
    <property type="evidence" value="ECO:0007669"/>
    <property type="project" value="UniProtKB-KW"/>
</dbReference>
<dbReference type="Proteomes" id="UP001190640">
    <property type="component" value="Chromosome 2"/>
</dbReference>
<dbReference type="GO" id="GO:0000281">
    <property type="term" value="P:mitotic cytokinesis"/>
    <property type="evidence" value="ECO:0007669"/>
    <property type="project" value="InterPro"/>
</dbReference>
<feature type="region of interest" description="Disordered" evidence="12">
    <location>
        <begin position="432"/>
        <end position="472"/>
    </location>
</feature>
<dbReference type="GeneID" id="129324409"/>
<evidence type="ECO:0000256" key="5">
    <source>
        <dbReference type="ARBA" id="ARBA00022618"/>
    </source>
</evidence>
<evidence type="ECO:0000256" key="10">
    <source>
        <dbReference type="ARBA" id="ARBA00023242"/>
    </source>
</evidence>
<keyword evidence="8" id="KW-0238">DNA-binding</keyword>
<dbReference type="AlphaFoldDB" id="A0AA97IXV0"/>
<dbReference type="GO" id="GO:0005874">
    <property type="term" value="C:microtubule"/>
    <property type="evidence" value="ECO:0007669"/>
    <property type="project" value="UniProtKB-KW"/>
</dbReference>
<feature type="region of interest" description="Disordered" evidence="12">
    <location>
        <begin position="58"/>
        <end position="100"/>
    </location>
</feature>
<organism evidence="13 14">
    <name type="scientific">Eublepharis macularius</name>
    <name type="common">Leopard gecko</name>
    <name type="synonym">Cyrtodactylus macularius</name>
    <dbReference type="NCBI Taxonomy" id="481883"/>
    <lineage>
        <taxon>Eukaryota</taxon>
        <taxon>Metazoa</taxon>
        <taxon>Chordata</taxon>
        <taxon>Craniata</taxon>
        <taxon>Vertebrata</taxon>
        <taxon>Euteleostomi</taxon>
        <taxon>Lepidosauria</taxon>
        <taxon>Squamata</taxon>
        <taxon>Bifurcata</taxon>
        <taxon>Gekkota</taxon>
        <taxon>Eublepharidae</taxon>
        <taxon>Eublepharinae</taxon>
        <taxon>Eublepharis</taxon>
    </lineage>
</organism>
<keyword evidence="7" id="KW-0498">Mitosis</keyword>
<name>A0AA97IXV0_EUBMA</name>
<evidence type="ECO:0000313" key="14">
    <source>
        <dbReference type="RefSeq" id="XP_054827635.1"/>
    </source>
</evidence>
<keyword evidence="13" id="KW-1185">Reference proteome</keyword>
<evidence type="ECO:0000256" key="11">
    <source>
        <dbReference type="ARBA" id="ARBA00023306"/>
    </source>
</evidence>
<evidence type="ECO:0000256" key="2">
    <source>
        <dbReference type="ARBA" id="ARBA00004186"/>
    </source>
</evidence>
<comment type="subcellular location">
    <subcellularLocation>
        <location evidence="2">Cytoplasm</location>
        <location evidence="2">Cytoskeleton</location>
        <location evidence="2">Spindle</location>
    </subcellularLocation>
    <subcellularLocation>
        <location evidence="1">Nucleus</location>
    </subcellularLocation>
</comment>
<protein>
    <submittedName>
        <fullName evidence="14">Nucleolar and spindle-associated protein 1</fullName>
    </submittedName>
</protein>
<keyword evidence="4" id="KW-0963">Cytoplasm</keyword>
<keyword evidence="6" id="KW-0493">Microtubule</keyword>
<accession>A0AA97IXV0</accession>
<gene>
    <name evidence="14" type="primary">NUSAP1</name>
</gene>
<dbReference type="KEGG" id="emc:129324409"/>
<dbReference type="GO" id="GO:0040001">
    <property type="term" value="P:establishment of mitotic spindle localization"/>
    <property type="evidence" value="ECO:0007669"/>
    <property type="project" value="InterPro"/>
</dbReference>
<feature type="compositionally biased region" description="Basic and acidic residues" evidence="12">
    <location>
        <begin position="432"/>
        <end position="461"/>
    </location>
</feature>